<sequence length="153" mass="16048">MDIASLLPFLLILVVGYLLLVRPARNRQREMAQLQEQLVPGVEVMTTAGLYATVVALDETSVTLETGPGTTSRWDRRAVARVVTPLDAAPDAPAYADDLDRPDGPHRSDGLDRPAGLGPGDPGPGDPGPGDLGRPGGATRADDPDDPRRPGPA</sequence>
<dbReference type="InterPro" id="IPR003849">
    <property type="entry name" value="Preprotein_translocase_YajC"/>
</dbReference>
<evidence type="ECO:0000256" key="11">
    <source>
        <dbReference type="SAM" id="Phobius"/>
    </source>
</evidence>
<reference evidence="12 13" key="1">
    <citation type="submission" date="2018-09" db="EMBL/GenBank/DDBJ databases">
        <title>YIM 75000 draft genome.</title>
        <authorList>
            <person name="Tang S."/>
            <person name="Feng Y."/>
        </authorList>
    </citation>
    <scope>NUCLEOTIDE SEQUENCE [LARGE SCALE GENOMIC DNA]</scope>
    <source>
        <strain evidence="12 13">YIM 75000</strain>
    </source>
</reference>
<name>A0A3A3Z233_9ACTN</name>
<feature type="compositionally biased region" description="Basic and acidic residues" evidence="10">
    <location>
        <begin position="140"/>
        <end position="153"/>
    </location>
</feature>
<dbReference type="EMBL" id="QZEZ01000002">
    <property type="protein sequence ID" value="RJK96794.1"/>
    <property type="molecule type" value="Genomic_DNA"/>
</dbReference>
<dbReference type="PRINTS" id="PR01853">
    <property type="entry name" value="YAJCTRNLCASE"/>
</dbReference>
<keyword evidence="7 11" id="KW-1133">Transmembrane helix</keyword>
<feature type="compositionally biased region" description="Low complexity" evidence="10">
    <location>
        <begin position="85"/>
        <end position="96"/>
    </location>
</feature>
<dbReference type="Pfam" id="PF02699">
    <property type="entry name" value="YajC"/>
    <property type="match status" value="1"/>
</dbReference>
<keyword evidence="5 11" id="KW-0812">Transmembrane</keyword>
<dbReference type="PANTHER" id="PTHR33909">
    <property type="entry name" value="SEC TRANSLOCON ACCESSORY COMPLEX SUBUNIT YAJC"/>
    <property type="match status" value="1"/>
</dbReference>
<dbReference type="NCBIfam" id="TIGR00739">
    <property type="entry name" value="yajC"/>
    <property type="match status" value="1"/>
</dbReference>
<feature type="compositionally biased region" description="Basic and acidic residues" evidence="10">
    <location>
        <begin position="98"/>
        <end position="112"/>
    </location>
</feature>
<evidence type="ECO:0000256" key="8">
    <source>
        <dbReference type="ARBA" id="ARBA00023010"/>
    </source>
</evidence>
<keyword evidence="4" id="KW-1003">Cell membrane</keyword>
<dbReference type="SMART" id="SM01323">
    <property type="entry name" value="YajC"/>
    <property type="match status" value="1"/>
</dbReference>
<evidence type="ECO:0000256" key="6">
    <source>
        <dbReference type="ARBA" id="ARBA00022927"/>
    </source>
</evidence>
<evidence type="ECO:0000256" key="2">
    <source>
        <dbReference type="ARBA" id="ARBA00006742"/>
    </source>
</evidence>
<proteinExistence type="inferred from homology"/>
<evidence type="ECO:0000256" key="5">
    <source>
        <dbReference type="ARBA" id="ARBA00022692"/>
    </source>
</evidence>
<keyword evidence="6" id="KW-0653">Protein transport</keyword>
<evidence type="ECO:0000313" key="12">
    <source>
        <dbReference type="EMBL" id="RJK96794.1"/>
    </source>
</evidence>
<dbReference type="Proteomes" id="UP000265614">
    <property type="component" value="Unassembled WGS sequence"/>
</dbReference>
<dbReference type="OrthoDB" id="3711957at2"/>
<organism evidence="12 13">
    <name type="scientific">Vallicoccus soli</name>
    <dbReference type="NCBI Taxonomy" id="2339232"/>
    <lineage>
        <taxon>Bacteria</taxon>
        <taxon>Bacillati</taxon>
        <taxon>Actinomycetota</taxon>
        <taxon>Actinomycetes</taxon>
        <taxon>Motilibacterales</taxon>
        <taxon>Vallicoccaceae</taxon>
        <taxon>Vallicoccus</taxon>
    </lineage>
</organism>
<feature type="transmembrane region" description="Helical" evidence="11">
    <location>
        <begin position="6"/>
        <end position="24"/>
    </location>
</feature>
<dbReference type="PANTHER" id="PTHR33909:SF1">
    <property type="entry name" value="SEC TRANSLOCON ACCESSORY COMPLEX SUBUNIT YAJC"/>
    <property type="match status" value="1"/>
</dbReference>
<accession>A0A3A3Z233</accession>
<protein>
    <submittedName>
        <fullName evidence="12">Preprotein translocase subunit YajC</fullName>
    </submittedName>
</protein>
<dbReference type="GO" id="GO:0005886">
    <property type="term" value="C:plasma membrane"/>
    <property type="evidence" value="ECO:0007669"/>
    <property type="project" value="UniProtKB-SubCell"/>
</dbReference>
<dbReference type="GO" id="GO:0015031">
    <property type="term" value="P:protein transport"/>
    <property type="evidence" value="ECO:0007669"/>
    <property type="project" value="UniProtKB-KW"/>
</dbReference>
<evidence type="ECO:0000256" key="9">
    <source>
        <dbReference type="ARBA" id="ARBA00023136"/>
    </source>
</evidence>
<evidence type="ECO:0000256" key="4">
    <source>
        <dbReference type="ARBA" id="ARBA00022475"/>
    </source>
</evidence>
<dbReference type="RefSeq" id="WP_119949510.1">
    <property type="nucleotide sequence ID" value="NZ_QZEZ01000002.1"/>
</dbReference>
<evidence type="ECO:0000256" key="10">
    <source>
        <dbReference type="SAM" id="MobiDB-lite"/>
    </source>
</evidence>
<gene>
    <name evidence="12" type="primary">yajC</name>
    <name evidence="12" type="ORF">D5H78_05855</name>
</gene>
<dbReference type="AlphaFoldDB" id="A0A3A3Z233"/>
<feature type="region of interest" description="Disordered" evidence="10">
    <location>
        <begin position="85"/>
        <end position="153"/>
    </location>
</feature>
<evidence type="ECO:0000313" key="13">
    <source>
        <dbReference type="Proteomes" id="UP000265614"/>
    </source>
</evidence>
<keyword evidence="3" id="KW-0813">Transport</keyword>
<keyword evidence="8" id="KW-0811">Translocation</keyword>
<comment type="subcellular location">
    <subcellularLocation>
        <location evidence="1">Cell membrane</location>
        <topology evidence="1">Single-pass membrane protein</topology>
    </subcellularLocation>
</comment>
<evidence type="ECO:0000256" key="3">
    <source>
        <dbReference type="ARBA" id="ARBA00022448"/>
    </source>
</evidence>
<evidence type="ECO:0000256" key="7">
    <source>
        <dbReference type="ARBA" id="ARBA00022989"/>
    </source>
</evidence>
<keyword evidence="9 11" id="KW-0472">Membrane</keyword>
<evidence type="ECO:0000256" key="1">
    <source>
        <dbReference type="ARBA" id="ARBA00004162"/>
    </source>
</evidence>
<keyword evidence="13" id="KW-1185">Reference proteome</keyword>
<comment type="similarity">
    <text evidence="2">Belongs to the YajC family.</text>
</comment>
<comment type="caution">
    <text evidence="12">The sequence shown here is derived from an EMBL/GenBank/DDBJ whole genome shotgun (WGS) entry which is preliminary data.</text>
</comment>